<dbReference type="Proteomes" id="UP000193427">
    <property type="component" value="Chromosome"/>
</dbReference>
<keyword evidence="3" id="KW-1185">Reference proteome</keyword>
<dbReference type="STRING" id="946333.A4W93_12170"/>
<accession>A0A1W6LHX8</accession>
<feature type="chain" id="PRO_5010876718" description="Outer membrane protein assembly factor BamC" evidence="1">
    <location>
        <begin position="24"/>
        <end position="380"/>
    </location>
</feature>
<dbReference type="Gene3D" id="3.30.310.170">
    <property type="entry name" value="Outer membrane protein assembly factor BamC"/>
    <property type="match status" value="1"/>
</dbReference>
<evidence type="ECO:0008006" key="4">
    <source>
        <dbReference type="Google" id="ProtNLM"/>
    </source>
</evidence>
<dbReference type="AlphaFoldDB" id="A0A1W6LHX8"/>
<dbReference type="InterPro" id="IPR042268">
    <property type="entry name" value="BamC_C"/>
</dbReference>
<evidence type="ECO:0000256" key="1">
    <source>
        <dbReference type="SAM" id="SignalP"/>
    </source>
</evidence>
<organism evidence="2 3">
    <name type="scientific">Piscinibacter gummiphilus</name>
    <dbReference type="NCBI Taxonomy" id="946333"/>
    <lineage>
        <taxon>Bacteria</taxon>
        <taxon>Pseudomonadati</taxon>
        <taxon>Pseudomonadota</taxon>
        <taxon>Betaproteobacteria</taxon>
        <taxon>Burkholderiales</taxon>
        <taxon>Sphaerotilaceae</taxon>
        <taxon>Piscinibacter</taxon>
    </lineage>
</organism>
<gene>
    <name evidence="2" type="ORF">A4W93_12170</name>
</gene>
<feature type="signal peptide" evidence="1">
    <location>
        <begin position="1"/>
        <end position="23"/>
    </location>
</feature>
<dbReference type="InterPro" id="IPR010653">
    <property type="entry name" value="NlpB/DapX"/>
</dbReference>
<dbReference type="Pfam" id="PF06804">
    <property type="entry name" value="Lipoprotein_18"/>
    <property type="match status" value="1"/>
</dbReference>
<dbReference type="EMBL" id="CP015118">
    <property type="protein sequence ID" value="ARN23855.1"/>
    <property type="molecule type" value="Genomic_DNA"/>
</dbReference>
<keyword evidence="1" id="KW-0732">Signal</keyword>
<sequence length="380" mass="41417">MPLRSVSLAVALAVGLSGCSSLADFMGGDKVDYRGNAAKGKTLEVPPDLTQLSTDNRYQPSAARGAVSASEFQAAAATPAAPGVTSGANTVAPSSVGEVRLERLGNQRYLVVPMTPEQLWPQLQAFWQERSLALVVDRPEIGVMETEWAENRAKLPADLLRKYVGKVLDVLYSTNTLDKFRVRVERSPTGTGSEIYLTQRGMEEFFGGPQKDQSVWEPRARDFQLEGEIYSLMMIKFGVKAEQAQAAVAAPAPAVPARARALEGRPAATAQVDDTFDRAWRRVGLALDRSGFTVEDRDRTQGLYFVRYVDPASAGREEPGFLSRWFGSGKKQADNALVRYRVLVKSEGDTTEVSVLNASGAPENGEAGQRIVRFLVDELK</sequence>
<reference evidence="2 3" key="1">
    <citation type="submission" date="2016-04" db="EMBL/GenBank/DDBJ databases">
        <title>Complete genome sequence of natural rubber-degrading, novel Gram-negative bacterium, Rhizobacter gummiphilus strain NS21.</title>
        <authorList>
            <person name="Tabata M."/>
            <person name="Kasai D."/>
            <person name="Fukuda M."/>
        </authorList>
    </citation>
    <scope>NUCLEOTIDE SEQUENCE [LARGE SCALE GENOMIC DNA]</scope>
    <source>
        <strain evidence="2 3">NS21</strain>
    </source>
</reference>
<protein>
    <recommendedName>
        <fullName evidence="4">Outer membrane protein assembly factor BamC</fullName>
    </recommendedName>
</protein>
<evidence type="ECO:0000313" key="2">
    <source>
        <dbReference type="EMBL" id="ARN23855.1"/>
    </source>
</evidence>
<dbReference type="PROSITE" id="PS51257">
    <property type="entry name" value="PROKAR_LIPOPROTEIN"/>
    <property type="match status" value="1"/>
</dbReference>
<evidence type="ECO:0000313" key="3">
    <source>
        <dbReference type="Proteomes" id="UP000193427"/>
    </source>
</evidence>
<name>A0A1W6LHX8_9BURK</name>
<dbReference type="KEGG" id="rgu:A4W93_12170"/>
<proteinExistence type="predicted"/>